<dbReference type="EMBL" id="JBHSCY010000001">
    <property type="protein sequence ID" value="MFC4267518.1"/>
    <property type="molecule type" value="Genomic_DNA"/>
</dbReference>
<dbReference type="GO" id="GO:0016746">
    <property type="term" value="F:acyltransferase activity"/>
    <property type="evidence" value="ECO:0007669"/>
    <property type="project" value="UniProtKB-KW"/>
</dbReference>
<name>A0ABV8R689_9FLAO</name>
<comment type="caution">
    <text evidence="4">The sequence shown here is derived from an EMBL/GenBank/DDBJ whole genome shotgun (WGS) entry which is preliminary data.</text>
</comment>
<gene>
    <name evidence="4" type="ORF">ACFOWD_01265</name>
</gene>
<keyword evidence="1 4" id="KW-0808">Transferase</keyword>
<feature type="domain" description="Gamma-glutamylcyclotransferase AIG2-like" evidence="3">
    <location>
        <begin position="6"/>
        <end position="110"/>
    </location>
</feature>
<evidence type="ECO:0000256" key="1">
    <source>
        <dbReference type="ARBA" id="ARBA00022679"/>
    </source>
</evidence>
<dbReference type="InterPro" id="IPR045038">
    <property type="entry name" value="AIG2-like"/>
</dbReference>
<reference evidence="5" key="1">
    <citation type="journal article" date="2019" name="Int. J. Syst. Evol. Microbiol.">
        <title>The Global Catalogue of Microorganisms (GCM) 10K type strain sequencing project: providing services to taxonomists for standard genome sequencing and annotation.</title>
        <authorList>
            <consortium name="The Broad Institute Genomics Platform"/>
            <consortium name="The Broad Institute Genome Sequencing Center for Infectious Disease"/>
            <person name="Wu L."/>
            <person name="Ma J."/>
        </authorList>
    </citation>
    <scope>NUCLEOTIDE SEQUENCE [LARGE SCALE GENOMIC DNA]</scope>
    <source>
        <strain evidence="5">CECT 8655</strain>
    </source>
</reference>
<dbReference type="Proteomes" id="UP001595826">
    <property type="component" value="Unassembled WGS sequence"/>
</dbReference>
<evidence type="ECO:0000313" key="5">
    <source>
        <dbReference type="Proteomes" id="UP001595826"/>
    </source>
</evidence>
<evidence type="ECO:0000313" key="4">
    <source>
        <dbReference type="EMBL" id="MFC4267518.1"/>
    </source>
</evidence>
<dbReference type="SUPFAM" id="SSF110857">
    <property type="entry name" value="Gamma-glutamyl cyclotransferase-like"/>
    <property type="match status" value="1"/>
</dbReference>
<evidence type="ECO:0000259" key="3">
    <source>
        <dbReference type="Pfam" id="PF06094"/>
    </source>
</evidence>
<keyword evidence="5" id="KW-1185">Reference proteome</keyword>
<dbReference type="InterPro" id="IPR036568">
    <property type="entry name" value="GGCT-like_sf"/>
</dbReference>
<protein>
    <recommendedName>
        <fullName evidence="2">Putative gamma-glutamylcyclotransferase</fullName>
    </recommendedName>
</protein>
<dbReference type="InterPro" id="IPR013024">
    <property type="entry name" value="GGCT-like"/>
</dbReference>
<dbReference type="InterPro" id="IPR009288">
    <property type="entry name" value="AIG2-like_dom"/>
</dbReference>
<keyword evidence="4" id="KW-0012">Acyltransferase</keyword>
<proteinExistence type="predicted"/>
<dbReference type="Gene3D" id="3.10.490.10">
    <property type="entry name" value="Gamma-glutamyl cyclotransferase-like"/>
    <property type="match status" value="1"/>
</dbReference>
<organism evidence="4 5">
    <name type="scientific">Polaribacter marinivivus</name>
    <dbReference type="NCBI Taxonomy" id="1524260"/>
    <lineage>
        <taxon>Bacteria</taxon>
        <taxon>Pseudomonadati</taxon>
        <taxon>Bacteroidota</taxon>
        <taxon>Flavobacteriia</taxon>
        <taxon>Flavobacteriales</taxon>
        <taxon>Flavobacteriaceae</taxon>
    </lineage>
</organism>
<dbReference type="PANTHER" id="PTHR31544:SF2">
    <property type="entry name" value="AIG2-LIKE PROTEIN D"/>
    <property type="match status" value="1"/>
</dbReference>
<dbReference type="PANTHER" id="PTHR31544">
    <property type="entry name" value="AIG2-LIKE PROTEIN D"/>
    <property type="match status" value="1"/>
</dbReference>
<dbReference type="Pfam" id="PF06094">
    <property type="entry name" value="GGACT"/>
    <property type="match status" value="1"/>
</dbReference>
<evidence type="ECO:0000256" key="2">
    <source>
        <dbReference type="ARBA" id="ARBA00030602"/>
    </source>
</evidence>
<dbReference type="CDD" id="cd06661">
    <property type="entry name" value="GGCT_like"/>
    <property type="match status" value="1"/>
</dbReference>
<accession>A0ABV8R689</accession>
<dbReference type="RefSeq" id="WP_377407456.1">
    <property type="nucleotide sequence ID" value="NZ_JBHSCY010000001.1"/>
</dbReference>
<sequence>MIEHRLFVYGTLKFGCENDSILKEIGGDFKKATLFGFAFDKKWESKTGYPGLIASHAKSKVEGYLFTSEKLEHNWRIIDNFETNMYNRTEVVIELNNNLQLAAYTYLINPNFKIAIT</sequence>